<feature type="region of interest" description="Disordered" evidence="1">
    <location>
        <begin position="1"/>
        <end position="79"/>
    </location>
</feature>
<feature type="compositionally biased region" description="Basic and acidic residues" evidence="1">
    <location>
        <begin position="21"/>
        <end position="33"/>
    </location>
</feature>
<dbReference type="Proteomes" id="UP000824469">
    <property type="component" value="Unassembled WGS sequence"/>
</dbReference>
<dbReference type="EMBL" id="JAHRHJ020000001">
    <property type="protein sequence ID" value="KAH9331391.1"/>
    <property type="molecule type" value="Genomic_DNA"/>
</dbReference>
<sequence>SEESTPNSPTPLGNVEEQKDEEMKDREEEDKGTNETTTKTTQDIETQVPNLEAQVPKQPRSRRTSGEHIPPAMGYAEDK</sequence>
<feature type="compositionally biased region" description="Low complexity" evidence="1">
    <location>
        <begin position="34"/>
        <end position="47"/>
    </location>
</feature>
<keyword evidence="3" id="KW-1185">Reference proteome</keyword>
<comment type="caution">
    <text evidence="2">The sequence shown here is derived from an EMBL/GenBank/DDBJ whole genome shotgun (WGS) entry which is preliminary data.</text>
</comment>
<organism evidence="2 3">
    <name type="scientific">Taxus chinensis</name>
    <name type="common">Chinese yew</name>
    <name type="synonym">Taxus wallichiana var. chinensis</name>
    <dbReference type="NCBI Taxonomy" id="29808"/>
    <lineage>
        <taxon>Eukaryota</taxon>
        <taxon>Viridiplantae</taxon>
        <taxon>Streptophyta</taxon>
        <taxon>Embryophyta</taxon>
        <taxon>Tracheophyta</taxon>
        <taxon>Spermatophyta</taxon>
        <taxon>Pinopsida</taxon>
        <taxon>Pinidae</taxon>
        <taxon>Conifers II</taxon>
        <taxon>Cupressales</taxon>
        <taxon>Taxaceae</taxon>
        <taxon>Taxus</taxon>
    </lineage>
</organism>
<feature type="compositionally biased region" description="Polar residues" evidence="1">
    <location>
        <begin position="1"/>
        <end position="11"/>
    </location>
</feature>
<gene>
    <name evidence="2" type="ORF">KI387_003499</name>
</gene>
<evidence type="ECO:0000313" key="3">
    <source>
        <dbReference type="Proteomes" id="UP000824469"/>
    </source>
</evidence>
<protein>
    <submittedName>
        <fullName evidence="2">Uncharacterized protein</fullName>
    </submittedName>
</protein>
<feature type="non-terminal residue" evidence="2">
    <location>
        <position position="79"/>
    </location>
</feature>
<evidence type="ECO:0000256" key="1">
    <source>
        <dbReference type="SAM" id="MobiDB-lite"/>
    </source>
</evidence>
<dbReference type="AlphaFoldDB" id="A0AA38GZC2"/>
<reference evidence="2 3" key="1">
    <citation type="journal article" date="2021" name="Nat. Plants">
        <title>The Taxus genome provides insights into paclitaxel biosynthesis.</title>
        <authorList>
            <person name="Xiong X."/>
            <person name="Gou J."/>
            <person name="Liao Q."/>
            <person name="Li Y."/>
            <person name="Zhou Q."/>
            <person name="Bi G."/>
            <person name="Li C."/>
            <person name="Du R."/>
            <person name="Wang X."/>
            <person name="Sun T."/>
            <person name="Guo L."/>
            <person name="Liang H."/>
            <person name="Lu P."/>
            <person name="Wu Y."/>
            <person name="Zhang Z."/>
            <person name="Ro D.K."/>
            <person name="Shang Y."/>
            <person name="Huang S."/>
            <person name="Yan J."/>
        </authorList>
    </citation>
    <scope>NUCLEOTIDE SEQUENCE [LARGE SCALE GENOMIC DNA]</scope>
    <source>
        <strain evidence="2">Ta-2019</strain>
    </source>
</reference>
<proteinExistence type="predicted"/>
<accession>A0AA38GZC2</accession>
<feature type="non-terminal residue" evidence="2">
    <location>
        <position position="1"/>
    </location>
</feature>
<name>A0AA38GZC2_TAXCH</name>
<evidence type="ECO:0000313" key="2">
    <source>
        <dbReference type="EMBL" id="KAH9331391.1"/>
    </source>
</evidence>